<evidence type="ECO:0008006" key="5">
    <source>
        <dbReference type="Google" id="ProtNLM"/>
    </source>
</evidence>
<feature type="compositionally biased region" description="Basic and acidic residues" evidence="1">
    <location>
        <begin position="156"/>
        <end position="167"/>
    </location>
</feature>
<evidence type="ECO:0000256" key="2">
    <source>
        <dbReference type="SAM" id="Phobius"/>
    </source>
</evidence>
<feature type="transmembrane region" description="Helical" evidence="2">
    <location>
        <begin position="210"/>
        <end position="232"/>
    </location>
</feature>
<gene>
    <name evidence="3" type="ORF">GOZ88_14355</name>
</gene>
<feature type="region of interest" description="Disordered" evidence="1">
    <location>
        <begin position="242"/>
        <end position="284"/>
    </location>
</feature>
<dbReference type="Proteomes" id="UP000440716">
    <property type="component" value="Unassembled WGS sequence"/>
</dbReference>
<feature type="compositionally biased region" description="Polar residues" evidence="1">
    <location>
        <begin position="242"/>
        <end position="272"/>
    </location>
</feature>
<sequence>MNVERSRVSGLETAIRSALDRSERSRAEVRARIYQSARQALEAGLKKQNVNDPETVAEQRHRLEATIHAIEQQERARLKAEAAVDPVSREPVSRASVPPPISSQAMAPPLSTSTPPRGPAPAASADTNVPGDDSASLSFGVDRDHGRPTEPSLDLDDVRAERHDRADPPGMSSFASFSARSESEEEEHDPKPASGMRAEPVAKPRRRRGVLSRLLISVTLLSSIGIAAWWVYSTGLLLSPAQRQTGAPSPTPTVSSEDFNGDQPTDQASSEAANEPKTIDPQRGFSNDWIEAFQPDDASKIKVRPNATAEVVGASDGQAVHIVSRSTDMDGTAAIEIAPDLLRQMAGGTSTIALTVQSSGEKPVQFSLSCAFDRLGDCARHRFTANPEKADLLFRVNLSNGVAPNAPGQLLINADISGQGNGINLYAVRVLPGK</sequence>
<evidence type="ECO:0000256" key="1">
    <source>
        <dbReference type="SAM" id="MobiDB-lite"/>
    </source>
</evidence>
<comment type="caution">
    <text evidence="3">The sequence shown here is derived from an EMBL/GenBank/DDBJ whole genome shotgun (WGS) entry which is preliminary data.</text>
</comment>
<keyword evidence="2" id="KW-1133">Transmembrane helix</keyword>
<reference evidence="3 4" key="1">
    <citation type="submission" date="2019-12" db="EMBL/GenBank/DDBJ databases">
        <title>Whole-genome sequencing of Allorhizobium vitis.</title>
        <authorList>
            <person name="Gan H.M."/>
            <person name="Szegedi E."/>
            <person name="Burr T."/>
            <person name="Savka M.A."/>
        </authorList>
    </citation>
    <scope>NUCLEOTIDE SEQUENCE [LARGE SCALE GENOMIC DNA]</scope>
    <source>
        <strain evidence="3 4">CG415</strain>
    </source>
</reference>
<dbReference type="AlphaFoldDB" id="A0A7K1RGY9"/>
<proteinExistence type="predicted"/>
<dbReference type="EMBL" id="WPHU01000005">
    <property type="protein sequence ID" value="MVA57286.1"/>
    <property type="molecule type" value="Genomic_DNA"/>
</dbReference>
<feature type="compositionally biased region" description="Polar residues" evidence="1">
    <location>
        <begin position="102"/>
        <end position="115"/>
    </location>
</feature>
<evidence type="ECO:0000313" key="4">
    <source>
        <dbReference type="Proteomes" id="UP000440716"/>
    </source>
</evidence>
<protein>
    <recommendedName>
        <fullName evidence="5">Biotin transporter BioY</fullName>
    </recommendedName>
</protein>
<evidence type="ECO:0000313" key="3">
    <source>
        <dbReference type="EMBL" id="MVA57286.1"/>
    </source>
</evidence>
<name>A0A7K1RGY9_AGRVI</name>
<organism evidence="3 4">
    <name type="scientific">Agrobacterium vitis</name>
    <name type="common">Rhizobium vitis</name>
    <dbReference type="NCBI Taxonomy" id="373"/>
    <lineage>
        <taxon>Bacteria</taxon>
        <taxon>Pseudomonadati</taxon>
        <taxon>Pseudomonadota</taxon>
        <taxon>Alphaproteobacteria</taxon>
        <taxon>Hyphomicrobiales</taxon>
        <taxon>Rhizobiaceae</taxon>
        <taxon>Rhizobium/Agrobacterium group</taxon>
        <taxon>Agrobacterium</taxon>
    </lineage>
</organism>
<keyword evidence="2" id="KW-0812">Transmembrane</keyword>
<accession>A0A7K1RGY9</accession>
<feature type="compositionally biased region" description="Basic and acidic residues" evidence="1">
    <location>
        <begin position="81"/>
        <end position="92"/>
    </location>
</feature>
<feature type="region of interest" description="Disordered" evidence="1">
    <location>
        <begin position="81"/>
        <end position="206"/>
    </location>
</feature>
<keyword evidence="2" id="KW-0472">Membrane</keyword>